<evidence type="ECO:0000313" key="3">
    <source>
        <dbReference type="Proteomes" id="UP000053989"/>
    </source>
</evidence>
<dbReference type="AlphaFoldDB" id="A0A0C2YKU4"/>
<reference evidence="3" key="2">
    <citation type="submission" date="2015-01" db="EMBL/GenBank/DDBJ databases">
        <title>Evolutionary Origins and Diversification of the Mycorrhizal Mutualists.</title>
        <authorList>
            <consortium name="DOE Joint Genome Institute"/>
            <consortium name="Mycorrhizal Genomics Consortium"/>
            <person name="Kohler A."/>
            <person name="Kuo A."/>
            <person name="Nagy L.G."/>
            <person name="Floudas D."/>
            <person name="Copeland A."/>
            <person name="Barry K.W."/>
            <person name="Cichocki N."/>
            <person name="Veneault-Fourrey C."/>
            <person name="LaButti K."/>
            <person name="Lindquist E.A."/>
            <person name="Lipzen A."/>
            <person name="Lundell T."/>
            <person name="Morin E."/>
            <person name="Murat C."/>
            <person name="Riley R."/>
            <person name="Ohm R."/>
            <person name="Sun H."/>
            <person name="Tunlid A."/>
            <person name="Henrissat B."/>
            <person name="Grigoriev I.V."/>
            <person name="Hibbett D.S."/>
            <person name="Martin F."/>
        </authorList>
    </citation>
    <scope>NUCLEOTIDE SEQUENCE [LARGE SCALE GENOMIC DNA]</scope>
    <source>
        <strain evidence="3">Foug A</strain>
    </source>
</reference>
<reference evidence="2 3" key="1">
    <citation type="submission" date="2014-04" db="EMBL/GenBank/DDBJ databases">
        <authorList>
            <consortium name="DOE Joint Genome Institute"/>
            <person name="Kuo A."/>
            <person name="Kohler A."/>
            <person name="Nagy L.G."/>
            <person name="Floudas D."/>
            <person name="Copeland A."/>
            <person name="Barry K.W."/>
            <person name="Cichocki N."/>
            <person name="Veneault-Fourrey C."/>
            <person name="LaButti K."/>
            <person name="Lindquist E.A."/>
            <person name="Lipzen A."/>
            <person name="Lundell T."/>
            <person name="Morin E."/>
            <person name="Murat C."/>
            <person name="Sun H."/>
            <person name="Tunlid A."/>
            <person name="Henrissat B."/>
            <person name="Grigoriev I.V."/>
            <person name="Hibbett D.S."/>
            <person name="Martin F."/>
            <person name="Nordberg H.P."/>
            <person name="Cantor M.N."/>
            <person name="Hua S.X."/>
        </authorList>
    </citation>
    <scope>NUCLEOTIDE SEQUENCE [LARGE SCALE GENOMIC DNA]</scope>
    <source>
        <strain evidence="2 3">Foug A</strain>
    </source>
</reference>
<dbReference type="HOGENOM" id="CLU_175750_0_0_1"/>
<name>A0A0C2YKU4_9AGAM</name>
<sequence length="107" mass="12377">MSPVPEHAFDAHQGDDPFSHEPEATRVEYIDPGMKLYHNYHPCLNARKCDEHGQFLPDDALPLPHAQKASDNWMPYHNQVEFELADLLFRHLEIPAKKLMQYLISGL</sequence>
<evidence type="ECO:0000313" key="2">
    <source>
        <dbReference type="EMBL" id="KIM50388.1"/>
    </source>
</evidence>
<gene>
    <name evidence="2" type="ORF">SCLCIDRAFT_34335</name>
</gene>
<accession>A0A0C2YKU4</accession>
<keyword evidence="3" id="KW-1185">Reference proteome</keyword>
<dbReference type="EMBL" id="KN822462">
    <property type="protein sequence ID" value="KIM50388.1"/>
    <property type="molecule type" value="Genomic_DNA"/>
</dbReference>
<dbReference type="InParanoid" id="A0A0C2YKU4"/>
<dbReference type="OrthoDB" id="2691487at2759"/>
<feature type="region of interest" description="Disordered" evidence="1">
    <location>
        <begin position="1"/>
        <end position="22"/>
    </location>
</feature>
<evidence type="ECO:0000256" key="1">
    <source>
        <dbReference type="SAM" id="MobiDB-lite"/>
    </source>
</evidence>
<dbReference type="STRING" id="1036808.A0A0C2YKU4"/>
<proteinExistence type="predicted"/>
<organism evidence="2 3">
    <name type="scientific">Scleroderma citrinum Foug A</name>
    <dbReference type="NCBI Taxonomy" id="1036808"/>
    <lineage>
        <taxon>Eukaryota</taxon>
        <taxon>Fungi</taxon>
        <taxon>Dikarya</taxon>
        <taxon>Basidiomycota</taxon>
        <taxon>Agaricomycotina</taxon>
        <taxon>Agaricomycetes</taxon>
        <taxon>Agaricomycetidae</taxon>
        <taxon>Boletales</taxon>
        <taxon>Sclerodermatineae</taxon>
        <taxon>Sclerodermataceae</taxon>
        <taxon>Scleroderma</taxon>
    </lineage>
</organism>
<feature type="compositionally biased region" description="Basic and acidic residues" evidence="1">
    <location>
        <begin position="7"/>
        <end position="22"/>
    </location>
</feature>
<protein>
    <submittedName>
        <fullName evidence="2">Uncharacterized protein</fullName>
    </submittedName>
</protein>
<dbReference type="Proteomes" id="UP000053989">
    <property type="component" value="Unassembled WGS sequence"/>
</dbReference>